<keyword evidence="3" id="KW-1185">Reference proteome</keyword>
<comment type="caution">
    <text evidence="2">The sequence shown here is derived from an EMBL/GenBank/DDBJ whole genome shotgun (WGS) entry which is preliminary data.</text>
</comment>
<dbReference type="RefSeq" id="WP_322855357.1">
    <property type="nucleotide sequence ID" value="NZ_JAYDCJ010000003.1"/>
</dbReference>
<dbReference type="Proteomes" id="UP001305746">
    <property type="component" value="Unassembled WGS sequence"/>
</dbReference>
<gene>
    <name evidence="2" type="ORF">U5822_09335</name>
</gene>
<keyword evidence="1" id="KW-0812">Transmembrane</keyword>
<proteinExistence type="predicted"/>
<feature type="transmembrane region" description="Helical" evidence="1">
    <location>
        <begin position="32"/>
        <end position="50"/>
    </location>
</feature>
<sequence length="226" mass="25862">MSEQGKHQCSEVNSGMSSFIVFWRRLSFVERIWFVLAMLIAPVVFIPLLISSDTQPEQNIQGAEDSRSINAQAKAENGLVTVSETQSVSTAETDNDEKGAISNFNASVISNATYWGEYSSWSTWKVFIVPTDLNREEIISLARGVHKKYPETRVRFFDDDQKLQQQIQAEKYAWDTTGEIPRTQFPTEWRKAHQIAIINDQSEKARNRWQLIYAKGGVNEFVTFLD</sequence>
<protein>
    <submittedName>
        <fullName evidence="2">Uncharacterized protein</fullName>
    </submittedName>
</protein>
<evidence type="ECO:0000256" key="1">
    <source>
        <dbReference type="SAM" id="Phobius"/>
    </source>
</evidence>
<dbReference type="EMBL" id="JAYDCJ010000003">
    <property type="protein sequence ID" value="MEA1080873.1"/>
    <property type="molecule type" value="Genomic_DNA"/>
</dbReference>
<accession>A0ABU5NYH5</accession>
<evidence type="ECO:0000313" key="3">
    <source>
        <dbReference type="Proteomes" id="UP001305746"/>
    </source>
</evidence>
<keyword evidence="1" id="KW-0472">Membrane</keyword>
<name>A0ABU5NYH5_9GAMM</name>
<evidence type="ECO:0000313" key="2">
    <source>
        <dbReference type="EMBL" id="MEA1080873.1"/>
    </source>
</evidence>
<organism evidence="2 3">
    <name type="scientific">Marinobacter qingdaonensis</name>
    <dbReference type="NCBI Taxonomy" id="3108486"/>
    <lineage>
        <taxon>Bacteria</taxon>
        <taxon>Pseudomonadati</taxon>
        <taxon>Pseudomonadota</taxon>
        <taxon>Gammaproteobacteria</taxon>
        <taxon>Pseudomonadales</taxon>
        <taxon>Marinobacteraceae</taxon>
        <taxon>Marinobacter</taxon>
    </lineage>
</organism>
<reference evidence="2 3" key="1">
    <citation type="submission" date="2023-12" db="EMBL/GenBank/DDBJ databases">
        <title>Marinobacter qingdaonensis sp. nov., isolated from the intertidal sediment of Qingdao, PR China.</title>
        <authorList>
            <person name="Li Y."/>
        </authorList>
    </citation>
    <scope>NUCLEOTIDE SEQUENCE [LARGE SCALE GENOMIC DNA]</scope>
    <source>
        <strain evidence="2 3">ASW11-75</strain>
    </source>
</reference>
<keyword evidence="1" id="KW-1133">Transmembrane helix</keyword>